<dbReference type="InterPro" id="IPR001387">
    <property type="entry name" value="Cro/C1-type_HTH"/>
</dbReference>
<feature type="domain" description="HTH cro/C1-type" evidence="1">
    <location>
        <begin position="9"/>
        <end position="63"/>
    </location>
</feature>
<organism evidence="2 3">
    <name type="scientific">Dysosmobacter segnis</name>
    <dbReference type="NCBI Taxonomy" id="2763042"/>
    <lineage>
        <taxon>Bacteria</taxon>
        <taxon>Bacillati</taxon>
        <taxon>Bacillota</taxon>
        <taxon>Clostridia</taxon>
        <taxon>Eubacteriales</taxon>
        <taxon>Oscillospiraceae</taxon>
        <taxon>Dysosmobacter</taxon>
    </lineage>
</organism>
<name>A0A923MKT6_9FIRM</name>
<keyword evidence="3" id="KW-1185">Reference proteome</keyword>
<evidence type="ECO:0000313" key="3">
    <source>
        <dbReference type="Proteomes" id="UP000620327"/>
    </source>
</evidence>
<accession>A0A923MKT6</accession>
<dbReference type="PROSITE" id="PS50943">
    <property type="entry name" value="HTH_CROC1"/>
    <property type="match status" value="1"/>
</dbReference>
<protein>
    <submittedName>
        <fullName evidence="2">DUF739 family protein</fullName>
    </submittedName>
</protein>
<dbReference type="SUPFAM" id="SSF47413">
    <property type="entry name" value="lambda repressor-like DNA-binding domains"/>
    <property type="match status" value="1"/>
</dbReference>
<dbReference type="EMBL" id="JACOQI010000021">
    <property type="protein sequence ID" value="MBC5771766.1"/>
    <property type="molecule type" value="Genomic_DNA"/>
</dbReference>
<dbReference type="InterPro" id="IPR010982">
    <property type="entry name" value="Lambda_DNA-bd_dom_sf"/>
</dbReference>
<comment type="caution">
    <text evidence="2">The sequence shown here is derived from an EMBL/GenBank/DDBJ whole genome shotgun (WGS) entry which is preliminary data.</text>
</comment>
<evidence type="ECO:0000313" key="2">
    <source>
        <dbReference type="EMBL" id="MBC5771766.1"/>
    </source>
</evidence>
<dbReference type="Pfam" id="PF05339">
    <property type="entry name" value="DUF739"/>
    <property type="match status" value="1"/>
</dbReference>
<dbReference type="Proteomes" id="UP000620327">
    <property type="component" value="Unassembled WGS sequence"/>
</dbReference>
<proteinExistence type="predicted"/>
<dbReference type="GO" id="GO:0003677">
    <property type="term" value="F:DNA binding"/>
    <property type="evidence" value="ECO:0007669"/>
    <property type="project" value="InterPro"/>
</dbReference>
<reference evidence="2" key="1">
    <citation type="submission" date="2020-08" db="EMBL/GenBank/DDBJ databases">
        <title>Genome public.</title>
        <authorList>
            <person name="Liu C."/>
            <person name="Sun Q."/>
        </authorList>
    </citation>
    <scope>NUCLEOTIDE SEQUENCE</scope>
    <source>
        <strain evidence="2">BX15</strain>
    </source>
</reference>
<sequence>MKIPRYGKLSARLRELGLSQTDLAYALHLSPGAISQRMQGNTAWNIEEMYRTMELCRISPEEMHIYFPDPATQRGRRSA</sequence>
<evidence type="ECO:0000259" key="1">
    <source>
        <dbReference type="PROSITE" id="PS50943"/>
    </source>
</evidence>
<gene>
    <name evidence="2" type="ORF">H8Z83_15805</name>
</gene>
<dbReference type="Gene3D" id="1.10.260.40">
    <property type="entry name" value="lambda repressor-like DNA-binding domains"/>
    <property type="match status" value="1"/>
</dbReference>
<dbReference type="CDD" id="cd00093">
    <property type="entry name" value="HTH_XRE"/>
    <property type="match status" value="1"/>
</dbReference>
<dbReference type="RefSeq" id="WP_187015957.1">
    <property type="nucleotide sequence ID" value="NZ_JACOQI010000021.1"/>
</dbReference>
<dbReference type="InterPro" id="IPR008003">
    <property type="entry name" value="DUF739"/>
</dbReference>
<dbReference type="AlphaFoldDB" id="A0A923MKT6"/>